<gene>
    <name evidence="2" type="ORF">G3M70_09120</name>
</gene>
<proteinExistence type="predicted"/>
<feature type="region of interest" description="Disordered" evidence="1">
    <location>
        <begin position="1"/>
        <end position="22"/>
    </location>
</feature>
<dbReference type="KEGG" id="nli:G3M70_09120"/>
<reference evidence="2 3" key="1">
    <citation type="submission" date="2020-02" db="EMBL/GenBank/DDBJ databases">
        <title>Genomic and physiological characterization of two novel Nitrospinaceae genera.</title>
        <authorList>
            <person name="Mueller A.J."/>
            <person name="Jung M.-Y."/>
            <person name="Strachan C.R."/>
            <person name="Herbold C.W."/>
            <person name="Kirkegaard R.H."/>
            <person name="Daims H."/>
        </authorList>
    </citation>
    <scope>NUCLEOTIDE SEQUENCE [LARGE SCALE GENOMIC DNA]</scope>
    <source>
        <strain evidence="2">EB</strain>
    </source>
</reference>
<evidence type="ECO:0000313" key="3">
    <source>
        <dbReference type="Proteomes" id="UP000594688"/>
    </source>
</evidence>
<name>A0A7T0G1P4_9BACT</name>
<feature type="region of interest" description="Disordered" evidence="1">
    <location>
        <begin position="36"/>
        <end position="69"/>
    </location>
</feature>
<evidence type="ECO:0000313" key="2">
    <source>
        <dbReference type="EMBL" id="QPJ63770.1"/>
    </source>
</evidence>
<dbReference type="AlphaFoldDB" id="A0A7T0G1P4"/>
<accession>A0A7T0G1P4</accession>
<dbReference type="Proteomes" id="UP000594688">
    <property type="component" value="Chromosome"/>
</dbReference>
<dbReference type="EMBL" id="CP048685">
    <property type="protein sequence ID" value="QPJ63770.1"/>
    <property type="molecule type" value="Genomic_DNA"/>
</dbReference>
<protein>
    <submittedName>
        <fullName evidence="2">Uncharacterized protein</fullName>
    </submittedName>
</protein>
<sequence length="69" mass="7766">MCTPVYGEPPSNDKGDNGSDVVPSLELLEYLGEFETEDGEWIDPEELEQMDDINDNPEPSNPEEEPPRD</sequence>
<evidence type="ECO:0000256" key="1">
    <source>
        <dbReference type="SAM" id="MobiDB-lite"/>
    </source>
</evidence>
<organism evidence="2 3">
    <name type="scientific">Candidatus Nitronauta litoralis</name>
    <dbReference type="NCBI Taxonomy" id="2705533"/>
    <lineage>
        <taxon>Bacteria</taxon>
        <taxon>Pseudomonadati</taxon>
        <taxon>Nitrospinota/Tectimicrobiota group</taxon>
        <taxon>Nitrospinota</taxon>
        <taxon>Nitrospinia</taxon>
        <taxon>Nitrospinales</taxon>
        <taxon>Nitrospinaceae</taxon>
        <taxon>Candidatus Nitronauta</taxon>
    </lineage>
</organism>